<accession>J3P603</accession>
<organism evidence="3">
    <name type="scientific">Gaeumannomyces tritici (strain R3-111a-1)</name>
    <name type="common">Wheat and barley take-all root rot fungus</name>
    <name type="synonym">Gaeumannomyces graminis var. tritici</name>
    <dbReference type="NCBI Taxonomy" id="644352"/>
    <lineage>
        <taxon>Eukaryota</taxon>
        <taxon>Fungi</taxon>
        <taxon>Dikarya</taxon>
        <taxon>Ascomycota</taxon>
        <taxon>Pezizomycotina</taxon>
        <taxon>Sordariomycetes</taxon>
        <taxon>Sordariomycetidae</taxon>
        <taxon>Magnaporthales</taxon>
        <taxon>Magnaporthaceae</taxon>
        <taxon>Gaeumannomyces</taxon>
    </lineage>
</organism>
<feature type="transmembrane region" description="Helical" evidence="2">
    <location>
        <begin position="189"/>
        <end position="209"/>
    </location>
</feature>
<feature type="transmembrane region" description="Helical" evidence="2">
    <location>
        <begin position="60"/>
        <end position="79"/>
    </location>
</feature>
<keyword evidence="2" id="KW-1133">Transmembrane helix</keyword>
<feature type="region of interest" description="Disordered" evidence="1">
    <location>
        <begin position="1"/>
        <end position="43"/>
    </location>
</feature>
<dbReference type="AlphaFoldDB" id="J3P603"/>
<dbReference type="Pfam" id="PF10067">
    <property type="entry name" value="DUF2306"/>
    <property type="match status" value="1"/>
</dbReference>
<name>J3P603_GAET3</name>
<dbReference type="HOGENOM" id="CLU_054818_0_0_1"/>
<keyword evidence="2" id="KW-0472">Membrane</keyword>
<dbReference type="OrthoDB" id="193478at2759"/>
<feature type="transmembrane region" description="Helical" evidence="2">
    <location>
        <begin position="304"/>
        <end position="325"/>
    </location>
</feature>
<evidence type="ECO:0000256" key="1">
    <source>
        <dbReference type="SAM" id="MobiDB-lite"/>
    </source>
</evidence>
<evidence type="ECO:0000313" key="5">
    <source>
        <dbReference type="Proteomes" id="UP000006039"/>
    </source>
</evidence>
<reference evidence="4" key="5">
    <citation type="submission" date="2018-04" db="UniProtKB">
        <authorList>
            <consortium name="EnsemblFungi"/>
        </authorList>
    </citation>
    <scope>IDENTIFICATION</scope>
    <source>
        <strain evidence="4">R3-111a-1</strain>
    </source>
</reference>
<feature type="compositionally biased region" description="Polar residues" evidence="1">
    <location>
        <begin position="24"/>
        <end position="43"/>
    </location>
</feature>
<reference evidence="3" key="2">
    <citation type="submission" date="2010-07" db="EMBL/GenBank/DDBJ databases">
        <authorList>
            <consortium name="The Broad Institute Genome Sequencing Platform"/>
            <consortium name="Broad Institute Genome Sequencing Center for Infectious Disease"/>
            <person name="Ma L.-J."/>
            <person name="Dead R."/>
            <person name="Young S."/>
            <person name="Zeng Q."/>
            <person name="Koehrsen M."/>
            <person name="Alvarado L."/>
            <person name="Berlin A."/>
            <person name="Chapman S.B."/>
            <person name="Chen Z."/>
            <person name="Freedman E."/>
            <person name="Gellesch M."/>
            <person name="Goldberg J."/>
            <person name="Griggs A."/>
            <person name="Gujja S."/>
            <person name="Heilman E.R."/>
            <person name="Heiman D."/>
            <person name="Hepburn T."/>
            <person name="Howarth C."/>
            <person name="Jen D."/>
            <person name="Larson L."/>
            <person name="Mehta T."/>
            <person name="Neiman D."/>
            <person name="Pearson M."/>
            <person name="Roberts A."/>
            <person name="Saif S."/>
            <person name="Shea T."/>
            <person name="Shenoy N."/>
            <person name="Sisk P."/>
            <person name="Stolte C."/>
            <person name="Sykes S."/>
            <person name="Walk T."/>
            <person name="White J."/>
            <person name="Yandava C."/>
            <person name="Haas B."/>
            <person name="Nusbaum C."/>
            <person name="Birren B."/>
        </authorList>
    </citation>
    <scope>NUCLEOTIDE SEQUENCE</scope>
    <source>
        <strain evidence="3">R3-111a-1</strain>
    </source>
</reference>
<dbReference type="STRING" id="644352.J3P603"/>
<keyword evidence="2" id="KW-0812">Transmembrane</keyword>
<proteinExistence type="predicted"/>
<protein>
    <recommendedName>
        <fullName evidence="6">DUF2306 domain-containing protein</fullName>
    </recommendedName>
</protein>
<dbReference type="eggNOG" id="ENOG502RYBX">
    <property type="taxonomic scope" value="Eukaryota"/>
</dbReference>
<feature type="transmembrane region" description="Helical" evidence="2">
    <location>
        <begin position="221"/>
        <end position="245"/>
    </location>
</feature>
<evidence type="ECO:0000256" key="2">
    <source>
        <dbReference type="SAM" id="Phobius"/>
    </source>
</evidence>
<dbReference type="Proteomes" id="UP000006039">
    <property type="component" value="Unassembled WGS sequence"/>
</dbReference>
<feature type="transmembrane region" description="Helical" evidence="2">
    <location>
        <begin position="157"/>
        <end position="177"/>
    </location>
</feature>
<dbReference type="GeneID" id="20349401"/>
<feature type="compositionally biased region" description="Basic and acidic residues" evidence="1">
    <location>
        <begin position="1"/>
        <end position="18"/>
    </location>
</feature>
<evidence type="ECO:0000313" key="3">
    <source>
        <dbReference type="EMBL" id="EJT75105.1"/>
    </source>
</evidence>
<evidence type="ECO:0000313" key="4">
    <source>
        <dbReference type="EnsemblFungi" id="EJT75105"/>
    </source>
</evidence>
<feature type="transmembrane region" description="Helical" evidence="2">
    <location>
        <begin position="124"/>
        <end position="145"/>
    </location>
</feature>
<evidence type="ECO:0008006" key="6">
    <source>
        <dbReference type="Google" id="ProtNLM"/>
    </source>
</evidence>
<reference evidence="4" key="4">
    <citation type="journal article" date="2015" name="G3 (Bethesda)">
        <title>Genome sequences of three phytopathogenic species of the Magnaporthaceae family of fungi.</title>
        <authorList>
            <person name="Okagaki L.H."/>
            <person name="Nunes C.C."/>
            <person name="Sailsbery J."/>
            <person name="Clay B."/>
            <person name="Brown D."/>
            <person name="John T."/>
            <person name="Oh Y."/>
            <person name="Young N."/>
            <person name="Fitzgerald M."/>
            <person name="Haas B.J."/>
            <person name="Zeng Q."/>
            <person name="Young S."/>
            <person name="Adiconis X."/>
            <person name="Fan L."/>
            <person name="Levin J.Z."/>
            <person name="Mitchell T.K."/>
            <person name="Okubara P.A."/>
            <person name="Farman M.L."/>
            <person name="Kohn L.M."/>
            <person name="Birren B."/>
            <person name="Ma L.-J."/>
            <person name="Dean R.A."/>
        </authorList>
    </citation>
    <scope>NUCLEOTIDE SEQUENCE</scope>
    <source>
        <strain evidence="4">R3-111a-1</strain>
    </source>
</reference>
<dbReference type="EnsemblFungi" id="EJT75105">
    <property type="protein sequence ID" value="EJT75105"/>
    <property type="gene ID" value="GGTG_08943"/>
</dbReference>
<dbReference type="RefSeq" id="XP_009225049.1">
    <property type="nucleotide sequence ID" value="XM_009226785.1"/>
</dbReference>
<gene>
    <name evidence="4" type="primary">20349401</name>
    <name evidence="3" type="ORF">GGTG_08943</name>
</gene>
<reference evidence="5" key="1">
    <citation type="submission" date="2010-07" db="EMBL/GenBank/DDBJ databases">
        <title>The genome sequence of Gaeumannomyces graminis var. tritici strain R3-111a-1.</title>
        <authorList>
            <consortium name="The Broad Institute Genome Sequencing Platform"/>
            <person name="Ma L.-J."/>
            <person name="Dead R."/>
            <person name="Young S."/>
            <person name="Zeng Q."/>
            <person name="Koehrsen M."/>
            <person name="Alvarado L."/>
            <person name="Berlin A."/>
            <person name="Chapman S.B."/>
            <person name="Chen Z."/>
            <person name="Freedman E."/>
            <person name="Gellesch M."/>
            <person name="Goldberg J."/>
            <person name="Griggs A."/>
            <person name="Gujja S."/>
            <person name="Heilman E.R."/>
            <person name="Heiman D."/>
            <person name="Hepburn T."/>
            <person name="Howarth C."/>
            <person name="Jen D."/>
            <person name="Larson L."/>
            <person name="Mehta T."/>
            <person name="Neiman D."/>
            <person name="Pearson M."/>
            <person name="Roberts A."/>
            <person name="Saif S."/>
            <person name="Shea T."/>
            <person name="Shenoy N."/>
            <person name="Sisk P."/>
            <person name="Stolte C."/>
            <person name="Sykes S."/>
            <person name="Walk T."/>
            <person name="White J."/>
            <person name="Yandava C."/>
            <person name="Haas B."/>
            <person name="Nusbaum C."/>
            <person name="Birren B."/>
        </authorList>
    </citation>
    <scope>NUCLEOTIDE SEQUENCE [LARGE SCALE GENOMIC DNA]</scope>
    <source>
        <strain evidence="5">R3-111a-1</strain>
    </source>
</reference>
<dbReference type="EMBL" id="GL385398">
    <property type="protein sequence ID" value="EJT75105.1"/>
    <property type="molecule type" value="Genomic_DNA"/>
</dbReference>
<sequence length="356" mass="38041">MRVERSNSHIDIMPREKEDMDGESSAQNPALPSETRSSTAPTPQKSFMGRIYHPLGFTKAYNFGLFVVFAGALMGFTLARLPFLDIDGVFCSNSAGSSPASSATRHAAPGECFYYSAAGSLERIGIIIHLATVLPAAFLACFQFVPAIRRRTAAHRANGYVVLLLSTVGAASAFPVARRAFGGTLATQTGVGFLGIAFLASLALAYANIRRRQIEQHRAWMLRAWFYAGSIVTARLIMFLAAYVVTAVGGYYMPEPCAKVASLVGGRDAMLARYPECAAFYSGTNPDQHALVAASMTLGRPESVGAAIDLSFGAAMWLALALHAVGIEIYPRPRGCGKNLTSGSSNRAWRTPGRPG</sequence>
<dbReference type="VEuPathDB" id="FungiDB:GGTG_08943"/>
<keyword evidence="5" id="KW-1185">Reference proteome</keyword>
<reference evidence="3" key="3">
    <citation type="submission" date="2010-09" db="EMBL/GenBank/DDBJ databases">
        <title>Annotation of Gaeumannomyces graminis var. tritici R3-111a-1.</title>
        <authorList>
            <consortium name="The Broad Institute Genome Sequencing Platform"/>
            <person name="Ma L.-J."/>
            <person name="Dead R."/>
            <person name="Young S.K."/>
            <person name="Zeng Q."/>
            <person name="Gargeya S."/>
            <person name="Fitzgerald M."/>
            <person name="Haas B."/>
            <person name="Abouelleil A."/>
            <person name="Alvarado L."/>
            <person name="Arachchi H.M."/>
            <person name="Berlin A."/>
            <person name="Brown A."/>
            <person name="Chapman S.B."/>
            <person name="Chen Z."/>
            <person name="Dunbar C."/>
            <person name="Freedman E."/>
            <person name="Gearin G."/>
            <person name="Gellesch M."/>
            <person name="Goldberg J."/>
            <person name="Griggs A."/>
            <person name="Gujja S."/>
            <person name="Heiman D."/>
            <person name="Howarth C."/>
            <person name="Larson L."/>
            <person name="Lui A."/>
            <person name="MacDonald P.J.P."/>
            <person name="Mehta T."/>
            <person name="Montmayeur A."/>
            <person name="Murphy C."/>
            <person name="Neiman D."/>
            <person name="Pearson M."/>
            <person name="Priest M."/>
            <person name="Roberts A."/>
            <person name="Saif S."/>
            <person name="Shea T."/>
            <person name="Shenoy N."/>
            <person name="Sisk P."/>
            <person name="Stolte C."/>
            <person name="Sykes S."/>
            <person name="Yandava C."/>
            <person name="Wortman J."/>
            <person name="Nusbaum C."/>
            <person name="Birren B."/>
        </authorList>
    </citation>
    <scope>NUCLEOTIDE SEQUENCE</scope>
    <source>
        <strain evidence="3">R3-111a-1</strain>
    </source>
</reference>
<dbReference type="InterPro" id="IPR018750">
    <property type="entry name" value="DUF2306_membrane"/>
</dbReference>